<accession>A0A271KFT8</accession>
<dbReference type="InterPro" id="IPR041247">
    <property type="entry name" value="Rad52_fam"/>
</dbReference>
<keyword evidence="3" id="KW-0234">DNA repair</keyword>
<protein>
    <recommendedName>
        <fullName evidence="6">Recombinase</fullName>
    </recommendedName>
</protein>
<evidence type="ECO:0008006" key="6">
    <source>
        <dbReference type="Google" id="ProtNLM"/>
    </source>
</evidence>
<dbReference type="OrthoDB" id="3525196at2"/>
<dbReference type="RefSeq" id="WP_095519561.1">
    <property type="nucleotide sequence ID" value="NZ_NPKH01000023.1"/>
</dbReference>
<keyword evidence="2" id="KW-0227">DNA damage</keyword>
<dbReference type="EMBL" id="NPKH01000023">
    <property type="protein sequence ID" value="PAP94027.1"/>
    <property type="molecule type" value="Genomic_DNA"/>
</dbReference>
<dbReference type="Pfam" id="PF04098">
    <property type="entry name" value="Rad52_Rad22"/>
    <property type="match status" value="1"/>
</dbReference>
<reference evidence="4 5" key="1">
    <citation type="submission" date="2017-08" db="EMBL/GenBank/DDBJ databases">
        <title>Mesorhizobium wenxinae sp. nov., a novel rhizobial species isolated from root nodules of chickpea (Cicer arietinum L.).</title>
        <authorList>
            <person name="Zhang J."/>
        </authorList>
    </citation>
    <scope>NUCLEOTIDE SEQUENCE [LARGE SCALE GENOMIC DNA]</scope>
    <source>
        <strain evidence="5">WYCCWR 10019</strain>
    </source>
</reference>
<comment type="similarity">
    <text evidence="1">Belongs to the RAD52 family.</text>
</comment>
<sequence>MTIHLPKLKEPFEPDRISWRVGSTTKDKSKGMALAYIDARDVMQRLDDVCGPENWQCDYPHAAAKTVCRIGIKLNDEWVWKSNGAGDTDIESEKGALSDAFKRAAVLWGIGQYLYDLESPWVTLDTQTGNDGKVYVKGIAKHEFTRLHKLLGGKSSSQLAKGDEWAAFQNDLWACKSVVAIEGLYKELRKTWSGSWLEQAAEACAERKKDVLAAEAEATATPPVKNKYLEAVGGM</sequence>
<gene>
    <name evidence="4" type="ORF">CIT31_16810</name>
</gene>
<organism evidence="4 5">
    <name type="scientific">Mesorhizobium wenxiniae</name>
    <dbReference type="NCBI Taxonomy" id="2014805"/>
    <lineage>
        <taxon>Bacteria</taxon>
        <taxon>Pseudomonadati</taxon>
        <taxon>Pseudomonadota</taxon>
        <taxon>Alphaproteobacteria</taxon>
        <taxon>Hyphomicrobiales</taxon>
        <taxon>Phyllobacteriaceae</taxon>
        <taxon>Mesorhizobium</taxon>
    </lineage>
</organism>
<evidence type="ECO:0000256" key="3">
    <source>
        <dbReference type="ARBA" id="ARBA00023204"/>
    </source>
</evidence>
<evidence type="ECO:0000256" key="1">
    <source>
        <dbReference type="ARBA" id="ARBA00006638"/>
    </source>
</evidence>
<evidence type="ECO:0000313" key="5">
    <source>
        <dbReference type="Proteomes" id="UP000215931"/>
    </source>
</evidence>
<dbReference type="AlphaFoldDB" id="A0A271KFT8"/>
<dbReference type="Proteomes" id="UP000215931">
    <property type="component" value="Unassembled WGS sequence"/>
</dbReference>
<proteinExistence type="inferred from homology"/>
<comment type="caution">
    <text evidence="4">The sequence shown here is derived from an EMBL/GenBank/DDBJ whole genome shotgun (WGS) entry which is preliminary data.</text>
</comment>
<evidence type="ECO:0000313" key="4">
    <source>
        <dbReference type="EMBL" id="PAP94027.1"/>
    </source>
</evidence>
<keyword evidence="5" id="KW-1185">Reference proteome</keyword>
<name>A0A271KFT8_9HYPH</name>
<evidence type="ECO:0000256" key="2">
    <source>
        <dbReference type="ARBA" id="ARBA00022763"/>
    </source>
</evidence>
<dbReference type="GO" id="GO:0006281">
    <property type="term" value="P:DNA repair"/>
    <property type="evidence" value="ECO:0007669"/>
    <property type="project" value="UniProtKB-KW"/>
</dbReference>